<dbReference type="Proteomes" id="UP001379945">
    <property type="component" value="Unassembled WGS sequence"/>
</dbReference>
<dbReference type="RefSeq" id="WP_341399480.1">
    <property type="nucleotide sequence ID" value="NZ_JBBUTI010000008.1"/>
</dbReference>
<proteinExistence type="predicted"/>
<dbReference type="EMBL" id="JBBUTI010000008">
    <property type="protein sequence ID" value="MEK8047172.1"/>
    <property type="molecule type" value="Genomic_DNA"/>
</dbReference>
<accession>A0ABU9C5K9</accession>
<reference evidence="1 2" key="1">
    <citation type="submission" date="2024-04" db="EMBL/GenBank/DDBJ databases">
        <title>Novel species of the genus Ideonella isolated from streams.</title>
        <authorList>
            <person name="Lu H."/>
        </authorList>
    </citation>
    <scope>NUCLEOTIDE SEQUENCE [LARGE SCALE GENOMIC DNA]</scope>
    <source>
        <strain evidence="1 2">LYT19W</strain>
    </source>
</reference>
<sequence length="179" mass="19451">MTSTLLQAQTAPAAPAQAAVAAVPPAKQVLIDRILALWHPEAVAMVMVQRPAADAVQQARIALQGRVSAEKRDVTVKDIAVDAQRYVDEATPLAQAAVRRQMPRTVVPMLAENFSEDELRQLLAMLESPVKQKFEQWVPKLERALGEKTAEDAGATIQPKLDTMKQAIAVKLRAASMVP</sequence>
<keyword evidence="2" id="KW-1185">Reference proteome</keyword>
<gene>
    <name evidence="1" type="ORF">AACH00_12500</name>
</gene>
<protein>
    <submittedName>
        <fullName evidence="1">DUF2059 domain-containing protein</fullName>
    </submittedName>
</protein>
<organism evidence="1 2">
    <name type="scientific">Ideonella margarita</name>
    <dbReference type="NCBI Taxonomy" id="2984191"/>
    <lineage>
        <taxon>Bacteria</taxon>
        <taxon>Pseudomonadati</taxon>
        <taxon>Pseudomonadota</taxon>
        <taxon>Betaproteobacteria</taxon>
        <taxon>Burkholderiales</taxon>
        <taxon>Sphaerotilaceae</taxon>
        <taxon>Ideonella</taxon>
    </lineage>
</organism>
<name>A0ABU9C5K9_9BURK</name>
<comment type="caution">
    <text evidence="1">The sequence shown here is derived from an EMBL/GenBank/DDBJ whole genome shotgun (WGS) entry which is preliminary data.</text>
</comment>
<evidence type="ECO:0000313" key="1">
    <source>
        <dbReference type="EMBL" id="MEK8047172.1"/>
    </source>
</evidence>
<evidence type="ECO:0000313" key="2">
    <source>
        <dbReference type="Proteomes" id="UP001379945"/>
    </source>
</evidence>